<dbReference type="PRINTS" id="PR00411">
    <property type="entry name" value="PNDRDTASEI"/>
</dbReference>
<dbReference type="OrthoDB" id="9801699at2"/>
<dbReference type="InterPro" id="IPR017224">
    <property type="entry name" value="Opine_Oxase_asu/HCN_bsu"/>
</dbReference>
<dbReference type="CDD" id="cd19946">
    <property type="entry name" value="GlpA-like_Fer2_BFD-like"/>
    <property type="match status" value="1"/>
</dbReference>
<dbReference type="InterPro" id="IPR007419">
    <property type="entry name" value="BFD-like_2Fe2S-bd_dom"/>
</dbReference>
<evidence type="ECO:0000313" key="5">
    <source>
        <dbReference type="Proteomes" id="UP000184694"/>
    </source>
</evidence>
<dbReference type="PRINTS" id="PR00368">
    <property type="entry name" value="FADPNR"/>
</dbReference>
<dbReference type="Proteomes" id="UP000184694">
    <property type="component" value="Unassembled WGS sequence"/>
</dbReference>
<dbReference type="InterPro" id="IPR041854">
    <property type="entry name" value="BFD-like_2Fe2S-bd_dom_sf"/>
</dbReference>
<evidence type="ECO:0000259" key="3">
    <source>
        <dbReference type="Pfam" id="PF07992"/>
    </source>
</evidence>
<dbReference type="RefSeq" id="WP_074216590.1">
    <property type="nucleotide sequence ID" value="NZ_FSRG01000005.1"/>
</dbReference>
<sequence>MSHYDVVVIGAGPAGLSCGATLAEMGLDTLVLDEQIHLGGQIYRNVESTSAAQLEFFGEDYAQGRAIVQRFRKSNAKYQGGAMVWQVEGDGTVCYSCDGVSKQISSNYVVIATGAMERPVPLKGWTLPGVLGAGAANNLAKEAGLSPNGKVVLCGSGPLLLLEASLLIKKGVQIEAILDTTPLIPSFSTIKHLPRALLRTDFLLKGLKILWDINKSKVRYLRGVSDLKMLGQDKVEQVECTHKGEKVTIPTDVALLHFGVIPNTHVMRQVGCEMRWDTELRYWHPVCDQWGRTNHDRVFVAGDGGYVSGAVAAGLKGDLAGLEIAHSLGILSASTRDEMAKPISAKITKDKHPRPFIDAMYAPRAGQYGFENETVVCRCENVTVGEIREVISQGAHDPNEIKIITRAGMGPCQGRMCGAAINELLAEELESTPDEVGYLTIRPPLKGVPLSEIAAMSFSEASGPADLFKNQK</sequence>
<dbReference type="InterPro" id="IPR036188">
    <property type="entry name" value="FAD/NAD-bd_sf"/>
</dbReference>
<dbReference type="AlphaFoldDB" id="A0A1N6GT41"/>
<dbReference type="Pfam" id="PF07992">
    <property type="entry name" value="Pyr_redox_2"/>
    <property type="match status" value="1"/>
</dbReference>
<evidence type="ECO:0000256" key="1">
    <source>
        <dbReference type="ARBA" id="ARBA00023002"/>
    </source>
</evidence>
<feature type="domain" description="FAD/NAD(P)-binding" evidence="3">
    <location>
        <begin position="4"/>
        <end position="303"/>
    </location>
</feature>
<name>A0A1N6GT41_9BACT</name>
<reference evidence="5" key="1">
    <citation type="submission" date="2016-11" db="EMBL/GenBank/DDBJ databases">
        <authorList>
            <person name="Varghese N."/>
            <person name="Submissions S."/>
        </authorList>
    </citation>
    <scope>NUCLEOTIDE SEQUENCE [LARGE SCALE GENOMIC DNA]</scope>
    <source>
        <strain evidence="5">DSM 17456</strain>
    </source>
</reference>
<dbReference type="Pfam" id="PF04324">
    <property type="entry name" value="Fer2_BFD"/>
    <property type="match status" value="1"/>
</dbReference>
<dbReference type="Gene3D" id="3.50.50.60">
    <property type="entry name" value="FAD/NAD(P)-binding domain"/>
    <property type="match status" value="2"/>
</dbReference>
<dbReference type="InterPro" id="IPR023753">
    <property type="entry name" value="FAD/NAD-binding_dom"/>
</dbReference>
<dbReference type="SUPFAM" id="SSF51905">
    <property type="entry name" value="FAD/NAD(P)-binding domain"/>
    <property type="match status" value="1"/>
</dbReference>
<keyword evidence="5" id="KW-1185">Reference proteome</keyword>
<evidence type="ECO:0000259" key="2">
    <source>
        <dbReference type="Pfam" id="PF04324"/>
    </source>
</evidence>
<dbReference type="PANTHER" id="PTHR42949">
    <property type="entry name" value="ANAEROBIC GLYCEROL-3-PHOSPHATE DEHYDROGENASE SUBUNIT B"/>
    <property type="match status" value="1"/>
</dbReference>
<dbReference type="STRING" id="1121457.SAMN02745161_1784"/>
<evidence type="ECO:0000313" key="4">
    <source>
        <dbReference type="EMBL" id="SIO10668.1"/>
    </source>
</evidence>
<feature type="domain" description="BFD-like [2Fe-2S]-binding" evidence="2">
    <location>
        <begin position="375"/>
        <end position="427"/>
    </location>
</feature>
<dbReference type="PANTHER" id="PTHR42949:SF3">
    <property type="entry name" value="ANAEROBIC GLYCEROL-3-PHOSPHATE DEHYDROGENASE SUBUNIT B"/>
    <property type="match status" value="1"/>
</dbReference>
<protein>
    <submittedName>
        <fullName evidence="4">Thioredoxin reductase</fullName>
    </submittedName>
</protein>
<dbReference type="GO" id="GO:0016491">
    <property type="term" value="F:oxidoreductase activity"/>
    <property type="evidence" value="ECO:0007669"/>
    <property type="project" value="UniProtKB-KW"/>
</dbReference>
<gene>
    <name evidence="4" type="ORF">SAMN02745161_1784</name>
</gene>
<dbReference type="EMBL" id="FSRG01000005">
    <property type="protein sequence ID" value="SIO10668.1"/>
    <property type="molecule type" value="Genomic_DNA"/>
</dbReference>
<proteinExistence type="predicted"/>
<organism evidence="4 5">
    <name type="scientific">Halodesulfovibrio marinisediminis DSM 17456</name>
    <dbReference type="NCBI Taxonomy" id="1121457"/>
    <lineage>
        <taxon>Bacteria</taxon>
        <taxon>Pseudomonadati</taxon>
        <taxon>Thermodesulfobacteriota</taxon>
        <taxon>Desulfovibrionia</taxon>
        <taxon>Desulfovibrionales</taxon>
        <taxon>Desulfovibrionaceae</taxon>
        <taxon>Halodesulfovibrio</taxon>
    </lineage>
</organism>
<dbReference type="PIRSF" id="PIRSF037495">
    <property type="entry name" value="Opine_OX_OoxA/HcnB"/>
    <property type="match status" value="1"/>
</dbReference>
<dbReference type="InterPro" id="IPR051691">
    <property type="entry name" value="Metab_Enz_Cyan_OpOx_G3PDH"/>
</dbReference>
<dbReference type="Gene3D" id="1.10.10.1100">
    <property type="entry name" value="BFD-like [2Fe-2S]-binding domain"/>
    <property type="match status" value="1"/>
</dbReference>
<keyword evidence="1" id="KW-0560">Oxidoreductase</keyword>
<accession>A0A1N6GT41</accession>